<feature type="compositionally biased region" description="Basic and acidic residues" evidence="2">
    <location>
        <begin position="278"/>
        <end position="287"/>
    </location>
</feature>
<dbReference type="RefSeq" id="WP_065054893.1">
    <property type="nucleotide sequence ID" value="NZ_LZKW01000226.1"/>
</dbReference>
<organism evidence="5 6">
    <name type="scientific">Mycobacterium colombiense</name>
    <dbReference type="NCBI Taxonomy" id="339268"/>
    <lineage>
        <taxon>Bacteria</taxon>
        <taxon>Bacillati</taxon>
        <taxon>Actinomycetota</taxon>
        <taxon>Actinomycetes</taxon>
        <taxon>Mycobacteriales</taxon>
        <taxon>Mycobacteriaceae</taxon>
        <taxon>Mycobacterium</taxon>
        <taxon>Mycobacterium avium complex (MAC)</taxon>
    </lineage>
</organism>
<dbReference type="SUPFAM" id="SSF140459">
    <property type="entry name" value="PE/PPE dimer-like"/>
    <property type="match status" value="1"/>
</dbReference>
<dbReference type="InterPro" id="IPR000030">
    <property type="entry name" value="PPE_dom"/>
</dbReference>
<evidence type="ECO:0000259" key="4">
    <source>
        <dbReference type="Pfam" id="PF12484"/>
    </source>
</evidence>
<dbReference type="GO" id="GO:0052572">
    <property type="term" value="P:response to host immune response"/>
    <property type="evidence" value="ECO:0007669"/>
    <property type="project" value="TreeGrafter"/>
</dbReference>
<name>A0A853LVV9_9MYCO</name>
<evidence type="ECO:0000313" key="5">
    <source>
        <dbReference type="EMBL" id="OBJ58878.1"/>
    </source>
</evidence>
<protein>
    <recommendedName>
        <fullName evidence="7">PPE family protein</fullName>
    </recommendedName>
</protein>
<proteinExistence type="inferred from homology"/>
<dbReference type="InterPro" id="IPR022171">
    <property type="entry name" value="PPE_C"/>
</dbReference>
<comment type="caution">
    <text evidence="5">The sequence shown here is derived from an EMBL/GenBank/DDBJ whole genome shotgun (WGS) entry which is preliminary data.</text>
</comment>
<feature type="domain" description="PPE family C-terminal" evidence="4">
    <location>
        <begin position="299"/>
        <end position="372"/>
    </location>
</feature>
<evidence type="ECO:0000313" key="6">
    <source>
        <dbReference type="Proteomes" id="UP000093894"/>
    </source>
</evidence>
<feature type="region of interest" description="Disordered" evidence="2">
    <location>
        <begin position="275"/>
        <end position="296"/>
    </location>
</feature>
<dbReference type="InterPro" id="IPR038332">
    <property type="entry name" value="PPE_sf"/>
</dbReference>
<evidence type="ECO:0008006" key="7">
    <source>
        <dbReference type="Google" id="ProtNLM"/>
    </source>
</evidence>
<evidence type="ECO:0000256" key="2">
    <source>
        <dbReference type="SAM" id="MobiDB-lite"/>
    </source>
</evidence>
<sequence>MHFAVLPPEVNSGRMYAGAGAGPLLAAATAWDELAGELHTTAANIESVISALTSEPWQGPSAAATAAAAAPQVAWLNATAEQATQAGAQAKAAATAYESAYAATVHPSVIAANRSQLSSLVATNLLGQNTPAIAATEVAYGEMWAQDVAAMYGYAGASQAASQVTPFTPPKQTTNQGGLAAQTAATTQAAGTSAGHVQSALSGNTMSAVPNALQSLTTSSTASSGFSDFSSFMNPYNLVSLGSAFLGNGTGLIGVSGAAGFISDTEHKIVEPGTKLKGVPEKPERPAISRPSGKAATVSAGMGRANSLGGMSVPQGWSTAAPEVRLTALESPAAGAVPASRAGSGLFSGQMPLFGGAPLMAMPGRGAPDSRGRQPAGATEAPGRQVPAAAALQERGQSPRSAPTGTAAELREITDVLSKLAELRATGALTDTEFAEQKQRLLGTG</sequence>
<evidence type="ECO:0000256" key="1">
    <source>
        <dbReference type="ARBA" id="ARBA00010652"/>
    </source>
</evidence>
<dbReference type="EMBL" id="LZLG01000103">
    <property type="protein sequence ID" value="OBJ58878.1"/>
    <property type="molecule type" value="Genomic_DNA"/>
</dbReference>
<gene>
    <name evidence="5" type="ORF">A5628_00840</name>
</gene>
<feature type="compositionally biased region" description="Polar residues" evidence="2">
    <location>
        <begin position="395"/>
        <end position="404"/>
    </location>
</feature>
<dbReference type="PANTHER" id="PTHR46766">
    <property type="entry name" value="GLUTAMINE-RICH PROTEIN 2"/>
    <property type="match status" value="1"/>
</dbReference>
<dbReference type="Pfam" id="PF00823">
    <property type="entry name" value="PPE"/>
    <property type="match status" value="1"/>
</dbReference>
<dbReference type="Gene3D" id="1.20.1260.20">
    <property type="entry name" value="PPE superfamily"/>
    <property type="match status" value="1"/>
</dbReference>
<dbReference type="Pfam" id="PF12484">
    <property type="entry name" value="PPE-SVP"/>
    <property type="match status" value="1"/>
</dbReference>
<dbReference type="AlphaFoldDB" id="A0A853LVV9"/>
<feature type="region of interest" description="Disordered" evidence="2">
    <location>
        <begin position="360"/>
        <end position="409"/>
    </location>
</feature>
<dbReference type="FunFam" id="1.20.1260.20:FF:000001">
    <property type="entry name" value="PPE family protein PPE41"/>
    <property type="match status" value="1"/>
</dbReference>
<feature type="domain" description="PPE" evidence="3">
    <location>
        <begin position="2"/>
        <end position="165"/>
    </location>
</feature>
<reference evidence="5 6" key="1">
    <citation type="submission" date="2016-06" db="EMBL/GenBank/DDBJ databases">
        <authorList>
            <person name="Sutton G."/>
            <person name="Brinkac L."/>
            <person name="Sanka R."/>
            <person name="Adams M."/>
            <person name="Lau E."/>
            <person name="Garcia-Basteiro A."/>
            <person name="Lopez-Varela E."/>
            <person name="Palencia S."/>
        </authorList>
    </citation>
    <scope>NUCLEOTIDE SEQUENCE [LARGE SCALE GENOMIC DNA]</scope>
    <source>
        <strain evidence="5 6">1164983.0</strain>
    </source>
</reference>
<evidence type="ECO:0000259" key="3">
    <source>
        <dbReference type="Pfam" id="PF00823"/>
    </source>
</evidence>
<accession>A0A853LVV9</accession>
<dbReference type="Proteomes" id="UP000093894">
    <property type="component" value="Unassembled WGS sequence"/>
</dbReference>
<dbReference type="PANTHER" id="PTHR46766:SF1">
    <property type="entry name" value="GLUTAMINE-RICH PROTEIN 2"/>
    <property type="match status" value="1"/>
</dbReference>
<comment type="similarity">
    <text evidence="1">Belongs to the mycobacterial PPE family.</text>
</comment>